<dbReference type="OrthoDB" id="9775864at2"/>
<comment type="subcellular location">
    <subcellularLocation>
        <location evidence="1">Peroxisome</location>
    </subcellularLocation>
</comment>
<evidence type="ECO:0000256" key="4">
    <source>
        <dbReference type="ARBA" id="ARBA00022516"/>
    </source>
</evidence>
<dbReference type="InterPro" id="IPR052388">
    <property type="entry name" value="Peroxisomal_t2-enoyl-CoA_red"/>
</dbReference>
<evidence type="ECO:0000256" key="14">
    <source>
        <dbReference type="ARBA" id="ARBA00038849"/>
    </source>
</evidence>
<dbReference type="Proteomes" id="UP000250790">
    <property type="component" value="Unassembled WGS sequence"/>
</dbReference>
<keyword evidence="4" id="KW-0444">Lipid biosynthesis</keyword>
<dbReference type="SUPFAM" id="SSF51735">
    <property type="entry name" value="NAD(P)-binding Rossmann-fold domains"/>
    <property type="match status" value="1"/>
</dbReference>
<evidence type="ECO:0000256" key="7">
    <source>
        <dbReference type="ARBA" id="ARBA00022857"/>
    </source>
</evidence>
<comment type="catalytic activity">
    <reaction evidence="20">
        <text>(2E)-decenoyl-CoA + NADPH + H(+) = decanoyl-CoA + NADP(+)</text>
        <dbReference type="Rhea" id="RHEA:44960"/>
        <dbReference type="ChEBI" id="CHEBI:15378"/>
        <dbReference type="ChEBI" id="CHEBI:57783"/>
        <dbReference type="ChEBI" id="CHEBI:58349"/>
        <dbReference type="ChEBI" id="CHEBI:61406"/>
        <dbReference type="ChEBI" id="CHEBI:61430"/>
    </reaction>
    <physiologicalReaction direction="left-to-right" evidence="20">
        <dbReference type="Rhea" id="RHEA:44961"/>
    </physiologicalReaction>
</comment>
<evidence type="ECO:0000256" key="20">
    <source>
        <dbReference type="ARBA" id="ARBA00049386"/>
    </source>
</evidence>
<dbReference type="PANTHER" id="PTHR24317">
    <property type="entry name" value="PEROXISOMAL TRANS-2-ENOYL-COA REDUCTASE"/>
    <property type="match status" value="1"/>
</dbReference>
<comment type="pathway">
    <text evidence="2">Lipid metabolism.</text>
</comment>
<dbReference type="EC" id="1.3.1.38" evidence="14"/>
<keyword evidence="9" id="KW-0443">Lipid metabolism</keyword>
<keyword evidence="5" id="KW-0597">Phosphoprotein</keyword>
<dbReference type="PRINTS" id="PR00080">
    <property type="entry name" value="SDRFAMILY"/>
</dbReference>
<name>A0A315E7V1_9BURK</name>
<keyword evidence="24" id="KW-1185">Reference proteome</keyword>
<sequence>MSTHTHYQSVFTPGLLKGQVIMVTGGGSGIGRCTAHELASLGAHVVLVGRNPDKLSATSQEIIGDGGQASWHSTDIRREDDVKAMVAQVQQQHGRIHGLVNNAGGQYISPLASTSAKGWQAVIDTNLTGGFLVARECFNQSMQQHGGAVVNIVADMWGSMPGMGHSGAARAGMVSFTETAALEWAAEGVRVNAVAPGYIASSGMDHYPPEAGPMLREMRNTVPQGRFGTEAETSAAIVFLLSPAASFISGSVLRVDGARPQMRMGWQQGVAQADVQERDAVKPFNGFHRAVTPKVFQ</sequence>
<evidence type="ECO:0000256" key="6">
    <source>
        <dbReference type="ARBA" id="ARBA00022832"/>
    </source>
</evidence>
<evidence type="ECO:0000256" key="12">
    <source>
        <dbReference type="ARBA" id="ARBA00037124"/>
    </source>
</evidence>
<accession>A0A315E7V1</accession>
<evidence type="ECO:0000256" key="15">
    <source>
        <dbReference type="ARBA" id="ARBA00041063"/>
    </source>
</evidence>
<organism evidence="23 24">
    <name type="scientific">Limnohabitans parvus II-B4</name>
    <dbReference type="NCBI Taxonomy" id="1293052"/>
    <lineage>
        <taxon>Bacteria</taxon>
        <taxon>Pseudomonadati</taxon>
        <taxon>Pseudomonadota</taxon>
        <taxon>Betaproteobacteria</taxon>
        <taxon>Burkholderiales</taxon>
        <taxon>Comamonadaceae</taxon>
        <taxon>Limnohabitans</taxon>
    </lineage>
</organism>
<evidence type="ECO:0000256" key="13">
    <source>
        <dbReference type="ARBA" id="ARBA00038622"/>
    </source>
</evidence>
<dbReference type="InterPro" id="IPR057326">
    <property type="entry name" value="KR_dom"/>
</dbReference>
<dbReference type="InterPro" id="IPR036291">
    <property type="entry name" value="NAD(P)-bd_dom_sf"/>
</dbReference>
<dbReference type="InterPro" id="IPR002347">
    <property type="entry name" value="SDR_fam"/>
</dbReference>
<evidence type="ECO:0000259" key="22">
    <source>
        <dbReference type="SMART" id="SM00822"/>
    </source>
</evidence>
<evidence type="ECO:0000256" key="18">
    <source>
        <dbReference type="ARBA" id="ARBA00049108"/>
    </source>
</evidence>
<keyword evidence="7" id="KW-0521">NADP</keyword>
<comment type="catalytic activity">
    <reaction evidence="17">
        <text>(2E)-tetradecenoyl-CoA + NADPH + H(+) = tetradecanoyl-CoA + NADP(+)</text>
        <dbReference type="Rhea" id="RHEA:44968"/>
        <dbReference type="ChEBI" id="CHEBI:15378"/>
        <dbReference type="ChEBI" id="CHEBI:57385"/>
        <dbReference type="ChEBI" id="CHEBI:57783"/>
        <dbReference type="ChEBI" id="CHEBI:58349"/>
        <dbReference type="ChEBI" id="CHEBI:61405"/>
    </reaction>
    <physiologicalReaction direction="left-to-right" evidence="17">
        <dbReference type="Rhea" id="RHEA:44969"/>
    </physiologicalReaction>
</comment>
<comment type="catalytic activity">
    <reaction evidence="21">
        <text>(2E)-octenoyl-CoA + NADPH + H(+) = octanoyl-CoA + NADP(+)</text>
        <dbReference type="Rhea" id="RHEA:44952"/>
        <dbReference type="ChEBI" id="CHEBI:15378"/>
        <dbReference type="ChEBI" id="CHEBI:57386"/>
        <dbReference type="ChEBI" id="CHEBI:57783"/>
        <dbReference type="ChEBI" id="CHEBI:58349"/>
        <dbReference type="ChEBI" id="CHEBI:62242"/>
    </reaction>
    <physiologicalReaction direction="left-to-right" evidence="21">
        <dbReference type="Rhea" id="RHEA:44953"/>
    </physiologicalReaction>
</comment>
<dbReference type="RefSeq" id="WP_108312646.1">
    <property type="nucleotide sequence ID" value="NZ_NESN01000003.1"/>
</dbReference>
<gene>
    <name evidence="23" type="ORF">B9Z37_08765</name>
</gene>
<dbReference type="EMBL" id="NESN01000003">
    <property type="protein sequence ID" value="PUE53169.1"/>
    <property type="molecule type" value="Genomic_DNA"/>
</dbReference>
<proteinExistence type="inferred from homology"/>
<dbReference type="SMART" id="SM00822">
    <property type="entry name" value="PKS_KR"/>
    <property type="match status" value="1"/>
</dbReference>
<keyword evidence="8" id="KW-0560">Oxidoreductase</keyword>
<keyword evidence="11" id="KW-0275">Fatty acid biosynthesis</keyword>
<evidence type="ECO:0000313" key="23">
    <source>
        <dbReference type="EMBL" id="PUE53169.1"/>
    </source>
</evidence>
<comment type="subunit">
    <text evidence="13">Interacts with PEX5, probably required to target it into peroxisomes.</text>
</comment>
<evidence type="ECO:0000256" key="8">
    <source>
        <dbReference type="ARBA" id="ARBA00023002"/>
    </source>
</evidence>
<evidence type="ECO:0000256" key="11">
    <source>
        <dbReference type="ARBA" id="ARBA00023160"/>
    </source>
</evidence>
<evidence type="ECO:0000256" key="16">
    <source>
        <dbReference type="ARBA" id="ARBA00047570"/>
    </source>
</evidence>
<evidence type="ECO:0000256" key="5">
    <source>
        <dbReference type="ARBA" id="ARBA00022553"/>
    </source>
</evidence>
<evidence type="ECO:0000256" key="17">
    <source>
        <dbReference type="ARBA" id="ARBA00048686"/>
    </source>
</evidence>
<evidence type="ECO:0000256" key="1">
    <source>
        <dbReference type="ARBA" id="ARBA00004275"/>
    </source>
</evidence>
<dbReference type="PRINTS" id="PR00081">
    <property type="entry name" value="GDHRDH"/>
</dbReference>
<evidence type="ECO:0000256" key="21">
    <source>
        <dbReference type="ARBA" id="ARBA00049559"/>
    </source>
</evidence>
<dbReference type="Gene3D" id="3.40.50.720">
    <property type="entry name" value="NAD(P)-binding Rossmann-like Domain"/>
    <property type="match status" value="1"/>
</dbReference>
<dbReference type="GO" id="GO:0006633">
    <property type="term" value="P:fatty acid biosynthetic process"/>
    <property type="evidence" value="ECO:0007669"/>
    <property type="project" value="UniProtKB-KW"/>
</dbReference>
<comment type="catalytic activity">
    <reaction evidence="16">
        <text>(2E)-dodecenoyl-CoA + NADPH + H(+) = dodecanoyl-CoA + NADP(+)</text>
        <dbReference type="Rhea" id="RHEA:44964"/>
        <dbReference type="ChEBI" id="CHEBI:15378"/>
        <dbReference type="ChEBI" id="CHEBI:57330"/>
        <dbReference type="ChEBI" id="CHEBI:57375"/>
        <dbReference type="ChEBI" id="CHEBI:57783"/>
        <dbReference type="ChEBI" id="CHEBI:58349"/>
    </reaction>
    <physiologicalReaction direction="left-to-right" evidence="16">
        <dbReference type="Rhea" id="RHEA:44965"/>
    </physiologicalReaction>
</comment>
<comment type="catalytic activity">
    <reaction evidence="19">
        <text>a (2E)-enoyl-CoA + NADPH + H(+) = a 2,3-saturated acyl-CoA + NADP(+)</text>
        <dbReference type="Rhea" id="RHEA:33763"/>
        <dbReference type="ChEBI" id="CHEBI:15378"/>
        <dbReference type="ChEBI" id="CHEBI:57783"/>
        <dbReference type="ChEBI" id="CHEBI:58349"/>
        <dbReference type="ChEBI" id="CHEBI:58856"/>
        <dbReference type="ChEBI" id="CHEBI:65111"/>
        <dbReference type="EC" id="1.3.1.38"/>
    </reaction>
    <physiologicalReaction direction="left-to-right" evidence="19">
        <dbReference type="Rhea" id="RHEA:33764"/>
    </physiologicalReaction>
</comment>
<reference evidence="23 24" key="1">
    <citation type="submission" date="2017-04" db="EMBL/GenBank/DDBJ databases">
        <title>Unexpected and diverse lifestyles within the genus Limnohabitans.</title>
        <authorList>
            <person name="Kasalicky V."/>
            <person name="Mehrshad M."/>
            <person name="Andrei S.-A."/>
            <person name="Salcher M."/>
            <person name="Kratochvilova H."/>
            <person name="Simek K."/>
            <person name="Ghai R."/>
        </authorList>
    </citation>
    <scope>NUCLEOTIDE SEQUENCE [LARGE SCALE GENOMIC DNA]</scope>
    <source>
        <strain evidence="23 24">II-B4</strain>
    </source>
</reference>
<comment type="caution">
    <text evidence="23">The sequence shown here is derived from an EMBL/GenBank/DDBJ whole genome shotgun (WGS) entry which is preliminary data.</text>
</comment>
<keyword evidence="10" id="KW-0576">Peroxisome</keyword>
<dbReference type="GO" id="GO:0019166">
    <property type="term" value="F:trans-2-enoyl-CoA reductase (NADPH) activity"/>
    <property type="evidence" value="ECO:0007669"/>
    <property type="project" value="UniProtKB-EC"/>
</dbReference>
<dbReference type="FunFam" id="3.40.50.720:FF:000084">
    <property type="entry name" value="Short-chain dehydrogenase reductase"/>
    <property type="match status" value="1"/>
</dbReference>
<evidence type="ECO:0000256" key="19">
    <source>
        <dbReference type="ARBA" id="ARBA00049251"/>
    </source>
</evidence>
<comment type="catalytic activity">
    <reaction evidence="18">
        <text>(2E)-hexenoyl-CoA + NADPH + H(+) = hexanoyl-CoA + NADP(+)</text>
        <dbReference type="Rhea" id="RHEA:44956"/>
        <dbReference type="ChEBI" id="CHEBI:15378"/>
        <dbReference type="ChEBI" id="CHEBI:57783"/>
        <dbReference type="ChEBI" id="CHEBI:58349"/>
        <dbReference type="ChEBI" id="CHEBI:62077"/>
        <dbReference type="ChEBI" id="CHEBI:62620"/>
    </reaction>
    <physiologicalReaction direction="left-to-right" evidence="18">
        <dbReference type="Rhea" id="RHEA:44957"/>
    </physiologicalReaction>
</comment>
<dbReference type="Pfam" id="PF13561">
    <property type="entry name" value="adh_short_C2"/>
    <property type="match status" value="1"/>
</dbReference>
<dbReference type="PANTHER" id="PTHR24317:SF7">
    <property type="entry name" value="PEROXISOMAL TRANS-2-ENOYL-COA REDUCTASE"/>
    <property type="match status" value="1"/>
</dbReference>
<dbReference type="AlphaFoldDB" id="A0A315E7V1"/>
<evidence type="ECO:0000256" key="9">
    <source>
        <dbReference type="ARBA" id="ARBA00023098"/>
    </source>
</evidence>
<evidence type="ECO:0000313" key="24">
    <source>
        <dbReference type="Proteomes" id="UP000250790"/>
    </source>
</evidence>
<evidence type="ECO:0000256" key="10">
    <source>
        <dbReference type="ARBA" id="ARBA00023140"/>
    </source>
</evidence>
<evidence type="ECO:0000256" key="2">
    <source>
        <dbReference type="ARBA" id="ARBA00005189"/>
    </source>
</evidence>
<feature type="domain" description="Ketoreductase" evidence="22">
    <location>
        <begin position="19"/>
        <end position="210"/>
    </location>
</feature>
<evidence type="ECO:0000256" key="3">
    <source>
        <dbReference type="ARBA" id="ARBA00006484"/>
    </source>
</evidence>
<protein>
    <recommendedName>
        <fullName evidence="15">Peroxisomal trans-2-enoyl-CoA reductase</fullName>
        <ecNumber evidence="14">1.3.1.38</ecNumber>
    </recommendedName>
</protein>
<comment type="similarity">
    <text evidence="3">Belongs to the short-chain dehydrogenases/reductases (SDR) family.</text>
</comment>
<keyword evidence="6" id="KW-0276">Fatty acid metabolism</keyword>
<comment type="function">
    <text evidence="12">Participates in chain elongation of fatty acids. Catalyzes the reduction of trans-2-enoyl-CoAs of varying chain lengths from 6:1 to 16:1, having maximum activity with 10:1 CoA. Has no 2,4-dienoyl-CoA reductase activity.</text>
</comment>